<proteinExistence type="predicted"/>
<evidence type="ECO:0008006" key="7">
    <source>
        <dbReference type="Google" id="ProtNLM"/>
    </source>
</evidence>
<keyword evidence="4" id="KW-0732">Signal</keyword>
<keyword evidence="2" id="KW-0134">Cell wall</keyword>
<gene>
    <name evidence="6" type="ORF">Cvel_26866</name>
</gene>
<keyword evidence="5" id="KW-0325">Glycoprotein</keyword>
<evidence type="ECO:0000313" key="6">
    <source>
        <dbReference type="EMBL" id="CEM42583.1"/>
    </source>
</evidence>
<accession>A0A0G4HES7</accession>
<dbReference type="PhylomeDB" id="A0A0G4HES7"/>
<evidence type="ECO:0000256" key="2">
    <source>
        <dbReference type="ARBA" id="ARBA00022512"/>
    </source>
</evidence>
<dbReference type="PANTHER" id="PTHR31018">
    <property type="entry name" value="SPORULATION-SPECIFIC PROTEIN-RELATED"/>
    <property type="match status" value="1"/>
</dbReference>
<dbReference type="Gene3D" id="3.80.20.20">
    <property type="entry name" value="Receptor L-domain"/>
    <property type="match status" value="1"/>
</dbReference>
<name>A0A0G4HES7_9ALVE</name>
<dbReference type="PANTHER" id="PTHR31018:SF3">
    <property type="entry name" value="RECEPTOR PROTEIN-TYROSINE KINASE"/>
    <property type="match status" value="1"/>
</dbReference>
<evidence type="ECO:0000256" key="1">
    <source>
        <dbReference type="ARBA" id="ARBA00004191"/>
    </source>
</evidence>
<dbReference type="SUPFAM" id="SSF52058">
    <property type="entry name" value="L domain-like"/>
    <property type="match status" value="3"/>
</dbReference>
<dbReference type="VEuPathDB" id="CryptoDB:Cvel_26866"/>
<keyword evidence="3" id="KW-0964">Secreted</keyword>
<dbReference type="AlphaFoldDB" id="A0A0G4HES7"/>
<comment type="subcellular location">
    <subcellularLocation>
        <location evidence="1">Secreted</location>
        <location evidence="1">Cell wall</location>
    </subcellularLocation>
</comment>
<dbReference type="EMBL" id="CDMZ01002483">
    <property type="protein sequence ID" value="CEM42583.1"/>
    <property type="molecule type" value="Genomic_DNA"/>
</dbReference>
<reference evidence="6" key="1">
    <citation type="submission" date="2014-11" db="EMBL/GenBank/DDBJ databases">
        <authorList>
            <person name="Otto D Thomas"/>
            <person name="Naeem Raeece"/>
        </authorList>
    </citation>
    <scope>NUCLEOTIDE SEQUENCE</scope>
</reference>
<evidence type="ECO:0000256" key="4">
    <source>
        <dbReference type="ARBA" id="ARBA00022729"/>
    </source>
</evidence>
<evidence type="ECO:0000256" key="3">
    <source>
        <dbReference type="ARBA" id="ARBA00022525"/>
    </source>
</evidence>
<sequence length="669" mass="72711">MLRQLAHSQQLTADEVVPGTAILVSAFAGVNASEVLCDYVTCDLSVLRGVRFLIGDLHLFSRSCNATIERVSFAFLEKLEVVNGSVTARGMNASQPTLSFPALRWVTGDLKVMENNLYLESVSFPNLQTIEGSLLVETDPWVRRRAHRQRGSRTIRYTAPALSSMFFPLLSSVGRQLKVIGNTAPFSMSFPQLAGVGSVDIWNNPHLEAVAFPVLKGASSFQVRAKGGLTGISLPVLSSVNASNFEVSSCNNLTSLSLPTLSSVRRNFEAHEKSALTSLSVPSLFLVGRDLWVRDNSALSTLTIPPCEKRQQCGESLSVAGMVSVQAVGDIPAVSSQNALRCLHAGDVSFQHAVNSSEALCADVTDCNLSILRGVRFLFGSLSLTAQCDEGVDFTALSTLATLNGSVILSEVNSAILSFPALRSVTRNLLLGSRHRLIQVERIDFPALREVGGALTVQGHEPWVPRVLSESIHVIPLFSVSLPALSRVGGRFWLNDNANLTLISLPALTSVSEFYIEDNSQLEVVHVPLLKTVGSESNRLKFGPGVEIDSNPQLHRIHFPALEVVQGDFDVMGNGELKSFSADALHSVTLRFWVRDNFALTSITTRSLRNVGFVSITRNSALASLSLIALSTVGGYLRIRRNPVLLTLTIFEGSRLHCETEREYGWSPW</sequence>
<organism evidence="6">
    <name type="scientific">Chromera velia CCMP2878</name>
    <dbReference type="NCBI Taxonomy" id="1169474"/>
    <lineage>
        <taxon>Eukaryota</taxon>
        <taxon>Sar</taxon>
        <taxon>Alveolata</taxon>
        <taxon>Colpodellida</taxon>
        <taxon>Chromeraceae</taxon>
        <taxon>Chromera</taxon>
    </lineage>
</organism>
<dbReference type="InterPro" id="IPR036941">
    <property type="entry name" value="Rcpt_L-dom_sf"/>
</dbReference>
<dbReference type="InterPro" id="IPR051648">
    <property type="entry name" value="CWI-Assembly_Regulator"/>
</dbReference>
<protein>
    <recommendedName>
        <fullName evidence="7">Receptor L-domain domain-containing protein</fullName>
    </recommendedName>
</protein>
<evidence type="ECO:0000256" key="5">
    <source>
        <dbReference type="ARBA" id="ARBA00023180"/>
    </source>
</evidence>